<evidence type="ECO:0000256" key="1">
    <source>
        <dbReference type="SAM" id="Phobius"/>
    </source>
</evidence>
<dbReference type="EMBL" id="AP017378">
    <property type="protein sequence ID" value="BBD08323.1"/>
    <property type="molecule type" value="Genomic_DNA"/>
</dbReference>
<keyword evidence="1" id="KW-1133">Transmembrane helix</keyword>
<protein>
    <recommendedName>
        <fullName evidence="4">SHOCT domain-containing protein</fullName>
    </recommendedName>
</protein>
<feature type="transmembrane region" description="Helical" evidence="1">
    <location>
        <begin position="32"/>
        <end position="57"/>
    </location>
</feature>
<gene>
    <name evidence="2" type="ORF">DFE_1597</name>
</gene>
<sequence length="112" mass="12705">MFNMLNVAVQVQTTAQRTGWEGWPFTGLGSPWVAGAARLLFVLVVFIGIAWLLRVLFGPGGRLRPEEFGTEHIDERNRKKAKAKVLRQSWKDGELSDDDYEEAVKTLWKDDA</sequence>
<accession>A0A2Z6AYR0</accession>
<keyword evidence="1" id="KW-0812">Transmembrane</keyword>
<keyword evidence="3" id="KW-1185">Reference proteome</keyword>
<dbReference type="OrthoDB" id="5471551at2"/>
<proteinExistence type="predicted"/>
<evidence type="ECO:0000313" key="3">
    <source>
        <dbReference type="Proteomes" id="UP000269883"/>
    </source>
</evidence>
<name>A0A2Z6AYR0_9BACT</name>
<dbReference type="KEGG" id="dfl:DFE_1597"/>
<dbReference type="RefSeq" id="WP_126378326.1">
    <property type="nucleotide sequence ID" value="NZ_AP017378.1"/>
</dbReference>
<evidence type="ECO:0008006" key="4">
    <source>
        <dbReference type="Google" id="ProtNLM"/>
    </source>
</evidence>
<keyword evidence="1" id="KW-0472">Membrane</keyword>
<reference evidence="2 3" key="1">
    <citation type="journal article" date="2018" name="Sci. Adv.">
        <title>Multi-heme cytochromes provide a pathway for survival in energy-limited environments.</title>
        <authorList>
            <person name="Deng X."/>
            <person name="Dohmae N."/>
            <person name="Nealson K.H."/>
            <person name="Hashimoto K."/>
            <person name="Okamoto A."/>
        </authorList>
    </citation>
    <scope>NUCLEOTIDE SEQUENCE [LARGE SCALE GENOMIC DNA]</scope>
    <source>
        <strain evidence="2 3">IS5</strain>
    </source>
</reference>
<evidence type="ECO:0000313" key="2">
    <source>
        <dbReference type="EMBL" id="BBD08323.1"/>
    </source>
</evidence>
<organism evidence="2 3">
    <name type="scientific">Desulfovibrio ferrophilus</name>
    <dbReference type="NCBI Taxonomy" id="241368"/>
    <lineage>
        <taxon>Bacteria</taxon>
        <taxon>Pseudomonadati</taxon>
        <taxon>Thermodesulfobacteriota</taxon>
        <taxon>Desulfovibrionia</taxon>
        <taxon>Desulfovibrionales</taxon>
        <taxon>Desulfovibrionaceae</taxon>
        <taxon>Desulfovibrio</taxon>
    </lineage>
</organism>
<dbReference type="Proteomes" id="UP000269883">
    <property type="component" value="Chromosome"/>
</dbReference>
<dbReference type="AlphaFoldDB" id="A0A2Z6AYR0"/>